<dbReference type="RefSeq" id="WP_179517952.1">
    <property type="nucleotide sequence ID" value="NZ_JACCAC010000001.1"/>
</dbReference>
<dbReference type="PANTHER" id="PTHR42951:SF4">
    <property type="entry name" value="ACYL-COENZYME A THIOESTERASE MBLAC2"/>
    <property type="match status" value="1"/>
</dbReference>
<sequence>MSRTEDFREVADRVWHARRSWCDVGVVLVGGEAGLVLVDPHGSAAAGRAVVEDVRRLGVGEVTAVVTTHWHVDHTFGTVAVTDAYGAVPVHAHEVAADELAAGADRLKARYATDPGDPHRDDVLATEVVLPTHTFSSATVLDLGDRVLELVHPGRGHTAGDLVVRVPDADVLLAGDLVEESGHPAYGEDCWPLEWPRALDLVIGLLTPQTVVLPGHGAPVGLDFVQEQRAAIGVVAETVRDAAGRGVPVSQALASASWPYPAEALEHAVRRGYEHLPRSQKRLPLL</sequence>
<dbReference type="Pfam" id="PF00753">
    <property type="entry name" value="Lactamase_B"/>
    <property type="match status" value="1"/>
</dbReference>
<dbReference type="InterPro" id="IPR036866">
    <property type="entry name" value="RibonucZ/Hydroxyglut_hydro"/>
</dbReference>
<dbReference type="CDD" id="cd16282">
    <property type="entry name" value="metallo-hydrolase-like_MBL-fold"/>
    <property type="match status" value="1"/>
</dbReference>
<dbReference type="InterPro" id="IPR001279">
    <property type="entry name" value="Metallo-B-lactamas"/>
</dbReference>
<evidence type="ECO:0000259" key="1">
    <source>
        <dbReference type="SMART" id="SM00849"/>
    </source>
</evidence>
<gene>
    <name evidence="2" type="ORF">BJ989_001830</name>
</gene>
<organism evidence="2 3">
    <name type="scientific">Nocardioides perillae</name>
    <dbReference type="NCBI Taxonomy" id="1119534"/>
    <lineage>
        <taxon>Bacteria</taxon>
        <taxon>Bacillati</taxon>
        <taxon>Actinomycetota</taxon>
        <taxon>Actinomycetes</taxon>
        <taxon>Propionibacteriales</taxon>
        <taxon>Nocardioidaceae</taxon>
        <taxon>Nocardioides</taxon>
    </lineage>
</organism>
<keyword evidence="2" id="KW-0378">Hydrolase</keyword>
<dbReference type="SMART" id="SM00849">
    <property type="entry name" value="Lactamase_B"/>
    <property type="match status" value="1"/>
</dbReference>
<keyword evidence="3" id="KW-1185">Reference proteome</keyword>
<name>A0A7Y9UML0_9ACTN</name>
<comment type="caution">
    <text evidence="2">The sequence shown here is derived from an EMBL/GenBank/DDBJ whole genome shotgun (WGS) entry which is preliminary data.</text>
</comment>
<dbReference type="InterPro" id="IPR050855">
    <property type="entry name" value="NDM-1-like"/>
</dbReference>
<dbReference type="SUPFAM" id="SSF56281">
    <property type="entry name" value="Metallo-hydrolase/oxidoreductase"/>
    <property type="match status" value="1"/>
</dbReference>
<proteinExistence type="predicted"/>
<dbReference type="Proteomes" id="UP000544110">
    <property type="component" value="Unassembled WGS sequence"/>
</dbReference>
<evidence type="ECO:0000313" key="3">
    <source>
        <dbReference type="Proteomes" id="UP000544110"/>
    </source>
</evidence>
<feature type="domain" description="Metallo-beta-lactamase" evidence="1">
    <location>
        <begin position="23"/>
        <end position="216"/>
    </location>
</feature>
<evidence type="ECO:0000313" key="2">
    <source>
        <dbReference type="EMBL" id="NYG55526.1"/>
    </source>
</evidence>
<dbReference type="AlphaFoldDB" id="A0A7Y9UML0"/>
<dbReference type="Gene3D" id="3.60.15.10">
    <property type="entry name" value="Ribonuclease Z/Hydroxyacylglutathione hydrolase-like"/>
    <property type="match status" value="1"/>
</dbReference>
<accession>A0A7Y9UML0</accession>
<reference evidence="2 3" key="1">
    <citation type="submission" date="2020-07" db="EMBL/GenBank/DDBJ databases">
        <title>Sequencing the genomes of 1000 actinobacteria strains.</title>
        <authorList>
            <person name="Klenk H.-P."/>
        </authorList>
    </citation>
    <scope>NUCLEOTIDE SEQUENCE [LARGE SCALE GENOMIC DNA]</scope>
    <source>
        <strain evidence="2 3">DSM 24552</strain>
    </source>
</reference>
<dbReference type="GO" id="GO:0016787">
    <property type="term" value="F:hydrolase activity"/>
    <property type="evidence" value="ECO:0007669"/>
    <property type="project" value="UniProtKB-KW"/>
</dbReference>
<dbReference type="EMBL" id="JACCAC010000001">
    <property type="protein sequence ID" value="NYG55526.1"/>
    <property type="molecule type" value="Genomic_DNA"/>
</dbReference>
<dbReference type="PANTHER" id="PTHR42951">
    <property type="entry name" value="METALLO-BETA-LACTAMASE DOMAIN-CONTAINING"/>
    <property type="match status" value="1"/>
</dbReference>
<protein>
    <submittedName>
        <fullName evidence="2">Glyoxylase-like metal-dependent hydrolase (Beta-lactamase superfamily II)</fullName>
    </submittedName>
</protein>